<feature type="compositionally biased region" description="Low complexity" evidence="1">
    <location>
        <begin position="61"/>
        <end position="79"/>
    </location>
</feature>
<comment type="caution">
    <text evidence="2">The sequence shown here is derived from an EMBL/GenBank/DDBJ whole genome shotgun (WGS) entry which is preliminary data.</text>
</comment>
<feature type="compositionally biased region" description="Low complexity" evidence="1">
    <location>
        <begin position="100"/>
        <end position="117"/>
    </location>
</feature>
<feature type="compositionally biased region" description="Polar residues" evidence="1">
    <location>
        <begin position="36"/>
        <end position="53"/>
    </location>
</feature>
<evidence type="ECO:0000313" key="2">
    <source>
        <dbReference type="EMBL" id="MFB9074006.1"/>
    </source>
</evidence>
<feature type="region of interest" description="Disordered" evidence="1">
    <location>
        <begin position="1"/>
        <end position="136"/>
    </location>
</feature>
<reference evidence="2 3" key="1">
    <citation type="submission" date="2024-09" db="EMBL/GenBank/DDBJ databases">
        <authorList>
            <person name="Sun Q."/>
            <person name="Mori K."/>
        </authorList>
    </citation>
    <scope>NUCLEOTIDE SEQUENCE [LARGE SCALE GENOMIC DNA]</scope>
    <source>
        <strain evidence="2 3">CCM 7609</strain>
    </source>
</reference>
<protein>
    <submittedName>
        <fullName evidence="2">Uncharacterized protein</fullName>
    </submittedName>
</protein>
<dbReference type="EMBL" id="JBHMFI010000001">
    <property type="protein sequence ID" value="MFB9074006.1"/>
    <property type="molecule type" value="Genomic_DNA"/>
</dbReference>
<keyword evidence="3" id="KW-1185">Reference proteome</keyword>
<proteinExistence type="predicted"/>
<evidence type="ECO:0000256" key="1">
    <source>
        <dbReference type="SAM" id="MobiDB-lite"/>
    </source>
</evidence>
<accession>A0ABV5G4Z1</accession>
<name>A0ABV5G4Z1_9MICC</name>
<sequence>MRPEGPGGTGPSIGARPLDSQPATRASHCTWRSLRRQSGTVAAGTQTEVSGSRITRPADASSSSSQETSSGVPAAASASRFRPRTPTPPERRVGSPPLIASRRSAAPRNRSPTAARAALRDRAGLTARPDGAGGSG</sequence>
<evidence type="ECO:0000313" key="3">
    <source>
        <dbReference type="Proteomes" id="UP001589575"/>
    </source>
</evidence>
<organism evidence="2 3">
    <name type="scientific">Citricoccus parietis</name>
    <dbReference type="NCBI Taxonomy" id="592307"/>
    <lineage>
        <taxon>Bacteria</taxon>
        <taxon>Bacillati</taxon>
        <taxon>Actinomycetota</taxon>
        <taxon>Actinomycetes</taxon>
        <taxon>Micrococcales</taxon>
        <taxon>Micrococcaceae</taxon>
        <taxon>Citricoccus</taxon>
    </lineage>
</organism>
<feature type="compositionally biased region" description="Gly residues" evidence="1">
    <location>
        <begin position="1"/>
        <end position="11"/>
    </location>
</feature>
<dbReference type="Proteomes" id="UP001589575">
    <property type="component" value="Unassembled WGS sequence"/>
</dbReference>
<gene>
    <name evidence="2" type="ORF">ACFFX0_23555</name>
</gene>